<accession>A0A5C8UX05</accession>
<evidence type="ECO:0000256" key="2">
    <source>
        <dbReference type="ARBA" id="ARBA00022801"/>
    </source>
</evidence>
<name>A0A5C8UX05_9MICO</name>
<proteinExistence type="inferred from homology"/>
<dbReference type="PANTHER" id="PTHR30480">
    <property type="entry name" value="BETA-HEXOSAMINIDASE-RELATED"/>
    <property type="match status" value="1"/>
</dbReference>
<feature type="domain" description="Glycoside hydrolase family 3 N-terminal" evidence="4">
    <location>
        <begin position="33"/>
        <end position="322"/>
    </location>
</feature>
<sequence length="491" mass="51869">MTERETSVGNAAGVLLPGFAGTTLPDWLEQRLRHGLAGVCLFAENIVSGDQVRRLTDRIRQANPLALIAIDEEGGDVTRLFAATGSPYPGNAILGRIDDLDYTEAVARSVGWQLRLAGCSLDFAPDVDINSNPDNPVIGVRSFGTDPALVARHSAAWVRGLESTGVASSAKHFPGHGDTAQDSHLALPVVDLSPDELRERELAPFRAAIEAGTSTIMTSHIVLPQVDAEGPATFSRRILGDLLRGELGFAGLIVTDALDMAGASAEIGIPAAAVRAVDAGCDLLCIGTRNTAEQLDEIERALLDAISAGTLSAARLEEAATRNRDLARVLDERSALIPVPEYVGELDAEFELARTVGAFDMRPEVTVSAERALVVLETASNIAVGRSLWGPIAAGADPLMLRPGDTLDLPPGVQPVLVGQGNHRQPWVRETIDAVRADHPSAVVVDMGWPGDDRAYADVATFGGSRHVGRALLAWLETRAADTGATETGRP</sequence>
<dbReference type="Gene3D" id="3.20.20.300">
    <property type="entry name" value="Glycoside hydrolase, family 3, N-terminal domain"/>
    <property type="match status" value="1"/>
</dbReference>
<dbReference type="AlphaFoldDB" id="A0A5C8UX05"/>
<dbReference type="InterPro" id="IPR019800">
    <property type="entry name" value="Glyco_hydro_3_AS"/>
</dbReference>
<protein>
    <recommendedName>
        <fullName evidence="4">Glycoside hydrolase family 3 N-terminal domain-containing protein</fullName>
    </recommendedName>
</protein>
<dbReference type="Pfam" id="PF00933">
    <property type="entry name" value="Glyco_hydro_3"/>
    <property type="match status" value="1"/>
</dbReference>
<dbReference type="GO" id="GO:0009254">
    <property type="term" value="P:peptidoglycan turnover"/>
    <property type="evidence" value="ECO:0007669"/>
    <property type="project" value="TreeGrafter"/>
</dbReference>
<keyword evidence="6" id="KW-1185">Reference proteome</keyword>
<evidence type="ECO:0000256" key="1">
    <source>
        <dbReference type="ARBA" id="ARBA00005336"/>
    </source>
</evidence>
<dbReference type="InterPro" id="IPR050226">
    <property type="entry name" value="NagZ_Beta-hexosaminidase"/>
</dbReference>
<gene>
    <name evidence="5" type="ORF">FVP33_00665</name>
</gene>
<reference evidence="5 6" key="1">
    <citation type="submission" date="2019-08" db="EMBL/GenBank/DDBJ databases">
        <title>Bacterial whole genome sequence for Glaciihabitans sp. CHu50b-6-2.</title>
        <authorList>
            <person name="Jin L."/>
        </authorList>
    </citation>
    <scope>NUCLEOTIDE SEQUENCE [LARGE SCALE GENOMIC DNA]</scope>
    <source>
        <strain evidence="5 6">CHu50b-6-2</strain>
    </source>
</reference>
<dbReference type="RefSeq" id="WP_147781720.1">
    <property type="nucleotide sequence ID" value="NZ_VRMG01000002.1"/>
</dbReference>
<dbReference type="GO" id="GO:0005975">
    <property type="term" value="P:carbohydrate metabolic process"/>
    <property type="evidence" value="ECO:0007669"/>
    <property type="project" value="InterPro"/>
</dbReference>
<dbReference type="SUPFAM" id="SSF51445">
    <property type="entry name" value="(Trans)glycosidases"/>
    <property type="match status" value="1"/>
</dbReference>
<dbReference type="GO" id="GO:0004553">
    <property type="term" value="F:hydrolase activity, hydrolyzing O-glycosyl compounds"/>
    <property type="evidence" value="ECO:0007669"/>
    <property type="project" value="InterPro"/>
</dbReference>
<evidence type="ECO:0000313" key="6">
    <source>
        <dbReference type="Proteomes" id="UP000321379"/>
    </source>
</evidence>
<evidence type="ECO:0000259" key="4">
    <source>
        <dbReference type="Pfam" id="PF00933"/>
    </source>
</evidence>
<comment type="caution">
    <text evidence="5">The sequence shown here is derived from an EMBL/GenBank/DDBJ whole genome shotgun (WGS) entry which is preliminary data.</text>
</comment>
<organism evidence="5 6">
    <name type="scientific">Lacisediminihabitans profunda</name>
    <dbReference type="NCBI Taxonomy" id="2594790"/>
    <lineage>
        <taxon>Bacteria</taxon>
        <taxon>Bacillati</taxon>
        <taxon>Actinomycetota</taxon>
        <taxon>Actinomycetes</taxon>
        <taxon>Micrococcales</taxon>
        <taxon>Microbacteriaceae</taxon>
        <taxon>Lacisediminihabitans</taxon>
    </lineage>
</organism>
<dbReference type="PROSITE" id="PS00775">
    <property type="entry name" value="GLYCOSYL_HYDROL_F3"/>
    <property type="match status" value="1"/>
</dbReference>
<dbReference type="InterPro" id="IPR036962">
    <property type="entry name" value="Glyco_hydro_3_N_sf"/>
</dbReference>
<dbReference type="InterPro" id="IPR001764">
    <property type="entry name" value="Glyco_hydro_3_N"/>
</dbReference>
<comment type="similarity">
    <text evidence="1">Belongs to the glycosyl hydrolase 3 family.</text>
</comment>
<keyword evidence="3" id="KW-0326">Glycosidase</keyword>
<dbReference type="Proteomes" id="UP000321379">
    <property type="component" value="Unassembled WGS sequence"/>
</dbReference>
<keyword evidence="2" id="KW-0378">Hydrolase</keyword>
<dbReference type="PANTHER" id="PTHR30480:SF16">
    <property type="entry name" value="GLYCOSIDE HYDROLASE FAMILY 3 DOMAIN PROTEIN"/>
    <property type="match status" value="1"/>
</dbReference>
<evidence type="ECO:0000313" key="5">
    <source>
        <dbReference type="EMBL" id="TXN32623.1"/>
    </source>
</evidence>
<dbReference type="EMBL" id="VRMG01000002">
    <property type="protein sequence ID" value="TXN32623.1"/>
    <property type="molecule type" value="Genomic_DNA"/>
</dbReference>
<dbReference type="InterPro" id="IPR017853">
    <property type="entry name" value="GH"/>
</dbReference>
<evidence type="ECO:0000256" key="3">
    <source>
        <dbReference type="ARBA" id="ARBA00023295"/>
    </source>
</evidence>